<dbReference type="AlphaFoldDB" id="A0A4Q2DIG1"/>
<gene>
    <name evidence="1" type="ORF">EST38_g6964</name>
</gene>
<dbReference type="Proteomes" id="UP000290288">
    <property type="component" value="Unassembled WGS sequence"/>
</dbReference>
<evidence type="ECO:0000313" key="2">
    <source>
        <dbReference type="Proteomes" id="UP000290288"/>
    </source>
</evidence>
<organism evidence="1 2">
    <name type="scientific">Candolleomyces aberdarensis</name>
    <dbReference type="NCBI Taxonomy" id="2316362"/>
    <lineage>
        <taxon>Eukaryota</taxon>
        <taxon>Fungi</taxon>
        <taxon>Dikarya</taxon>
        <taxon>Basidiomycota</taxon>
        <taxon>Agaricomycotina</taxon>
        <taxon>Agaricomycetes</taxon>
        <taxon>Agaricomycetidae</taxon>
        <taxon>Agaricales</taxon>
        <taxon>Agaricineae</taxon>
        <taxon>Psathyrellaceae</taxon>
        <taxon>Candolleomyces</taxon>
    </lineage>
</organism>
<proteinExistence type="predicted"/>
<comment type="caution">
    <text evidence="1">The sequence shown here is derived from an EMBL/GenBank/DDBJ whole genome shotgun (WGS) entry which is preliminary data.</text>
</comment>
<dbReference type="OrthoDB" id="3032208at2759"/>
<protein>
    <submittedName>
        <fullName evidence="1">Uncharacterized protein</fullName>
    </submittedName>
</protein>
<name>A0A4Q2DIG1_9AGAR</name>
<keyword evidence="2" id="KW-1185">Reference proteome</keyword>
<evidence type="ECO:0000313" key="1">
    <source>
        <dbReference type="EMBL" id="RXW18896.1"/>
    </source>
</evidence>
<reference evidence="1 2" key="1">
    <citation type="submission" date="2019-01" db="EMBL/GenBank/DDBJ databases">
        <title>Draft genome sequence of Psathyrella aberdarensis IHI B618.</title>
        <authorList>
            <person name="Buettner E."/>
            <person name="Kellner H."/>
        </authorList>
    </citation>
    <scope>NUCLEOTIDE SEQUENCE [LARGE SCALE GENOMIC DNA]</scope>
    <source>
        <strain evidence="1 2">IHI B618</strain>
    </source>
</reference>
<accession>A0A4Q2DIG1</accession>
<sequence>MNRFQDHLLPLYLNRDLCAYEDTDSPSPQAVGVEYVSSVAKYEAIVRIVNTVREVGLEDLITALCRLFTPLTVIYDTVKTYDVSQFLTGMGTEYCLVWMKANELTFIDVPGAEYAIAFTIDIAYPYQAIGLAYLLLRFSEKYTLHGKDDFKMVNLCYKLTPEGVYGALFYDANMATIHHSVKRCARQRQDESLGLYRDRAHKIFPVEIWNVPFHHFSSHKNARDYVTESLTKIRELATLLA</sequence>
<dbReference type="EMBL" id="SDEE01000234">
    <property type="protein sequence ID" value="RXW18896.1"/>
    <property type="molecule type" value="Genomic_DNA"/>
</dbReference>